<keyword evidence="3" id="KW-0804">Transcription</keyword>
<evidence type="ECO:0000259" key="4">
    <source>
        <dbReference type="PROSITE" id="PS50937"/>
    </source>
</evidence>
<gene>
    <name evidence="5" type="ORF">AAIA72_11040</name>
</gene>
<evidence type="ECO:0000256" key="2">
    <source>
        <dbReference type="ARBA" id="ARBA00023125"/>
    </source>
</evidence>
<proteinExistence type="predicted"/>
<name>A0AB39UTE8_9GAMM</name>
<dbReference type="KEGG" id="tcd:AAIA72_11040"/>
<dbReference type="SUPFAM" id="SSF46955">
    <property type="entry name" value="Putative DNA-binding domain"/>
    <property type="match status" value="1"/>
</dbReference>
<dbReference type="PROSITE" id="PS50937">
    <property type="entry name" value="HTH_MERR_2"/>
    <property type="match status" value="1"/>
</dbReference>
<evidence type="ECO:0000313" key="5">
    <source>
        <dbReference type="EMBL" id="XDT71338.1"/>
    </source>
</evidence>
<dbReference type="PANTHER" id="PTHR30204:SF94">
    <property type="entry name" value="HEAVY METAL-DEPENDENT TRANSCRIPTIONAL REGULATOR HI_0293-RELATED"/>
    <property type="match status" value="1"/>
</dbReference>
<dbReference type="PANTHER" id="PTHR30204">
    <property type="entry name" value="REDOX-CYCLING DRUG-SENSING TRANSCRIPTIONAL ACTIVATOR SOXR"/>
    <property type="match status" value="1"/>
</dbReference>
<dbReference type="EMBL" id="CP154858">
    <property type="protein sequence ID" value="XDT71338.1"/>
    <property type="molecule type" value="Genomic_DNA"/>
</dbReference>
<dbReference type="InterPro" id="IPR000551">
    <property type="entry name" value="MerR-type_HTH_dom"/>
</dbReference>
<dbReference type="PRINTS" id="PR00040">
    <property type="entry name" value="HTHMERR"/>
</dbReference>
<organism evidence="5">
    <name type="scientific">Thermohahella caldifontis</name>
    <dbReference type="NCBI Taxonomy" id="3142973"/>
    <lineage>
        <taxon>Bacteria</taxon>
        <taxon>Pseudomonadati</taxon>
        <taxon>Pseudomonadota</taxon>
        <taxon>Gammaproteobacteria</taxon>
        <taxon>Oceanospirillales</taxon>
        <taxon>Hahellaceae</taxon>
        <taxon>Thermohahella</taxon>
    </lineage>
</organism>
<dbReference type="GO" id="GO:0003700">
    <property type="term" value="F:DNA-binding transcription factor activity"/>
    <property type="evidence" value="ECO:0007669"/>
    <property type="project" value="InterPro"/>
</dbReference>
<dbReference type="InterPro" id="IPR047057">
    <property type="entry name" value="MerR_fam"/>
</dbReference>
<protein>
    <submittedName>
        <fullName evidence="5">MerR family transcriptional regulator</fullName>
    </submittedName>
</protein>
<evidence type="ECO:0000256" key="3">
    <source>
        <dbReference type="ARBA" id="ARBA00023163"/>
    </source>
</evidence>
<dbReference type="SMART" id="SM00422">
    <property type="entry name" value="HTH_MERR"/>
    <property type="match status" value="1"/>
</dbReference>
<accession>A0AB39UTE8</accession>
<dbReference type="Pfam" id="PF13411">
    <property type="entry name" value="MerR_1"/>
    <property type="match status" value="1"/>
</dbReference>
<sequence>MRVSELAEKARVTPETVRYYTRQGLLHPHRNPHNGYQLYGHEDYRTLVFIRKARQLGFSLKEVTHILKEADKGHSPCPLVRDLFERRFAEVSAQIEELTHLRDRMAEAMQAWRTMPDGQPDGHTICRLIEHWDKEDQDVTETATAFQTT</sequence>
<evidence type="ECO:0000256" key="1">
    <source>
        <dbReference type="ARBA" id="ARBA00023015"/>
    </source>
</evidence>
<dbReference type="InterPro" id="IPR009061">
    <property type="entry name" value="DNA-bd_dom_put_sf"/>
</dbReference>
<keyword evidence="2" id="KW-0238">DNA-binding</keyword>
<dbReference type="CDD" id="cd04787">
    <property type="entry name" value="HTH_HMRTR_unk"/>
    <property type="match status" value="1"/>
</dbReference>
<dbReference type="AlphaFoldDB" id="A0AB39UTE8"/>
<dbReference type="Gene3D" id="1.10.1660.10">
    <property type="match status" value="1"/>
</dbReference>
<keyword evidence="1" id="KW-0805">Transcription regulation</keyword>
<feature type="domain" description="HTH merR-type" evidence="4">
    <location>
        <begin position="1"/>
        <end position="69"/>
    </location>
</feature>
<dbReference type="RefSeq" id="WP_369600373.1">
    <property type="nucleotide sequence ID" value="NZ_CP154858.1"/>
</dbReference>
<reference evidence="5" key="1">
    <citation type="submission" date="2024-05" db="EMBL/GenBank/DDBJ databases">
        <title>Genome sequencing of novel strain.</title>
        <authorList>
            <person name="Ganbat D."/>
            <person name="Ganbat S."/>
            <person name="Lee S.-J."/>
        </authorList>
    </citation>
    <scope>NUCLEOTIDE SEQUENCE</scope>
    <source>
        <strain evidence="5">SMD15-11</strain>
    </source>
</reference>
<dbReference type="GO" id="GO:0003677">
    <property type="term" value="F:DNA binding"/>
    <property type="evidence" value="ECO:0007669"/>
    <property type="project" value="UniProtKB-KW"/>
</dbReference>